<dbReference type="EMBL" id="REGN01012341">
    <property type="protein sequence ID" value="RMZ95780.1"/>
    <property type="molecule type" value="Genomic_DNA"/>
</dbReference>
<dbReference type="Proteomes" id="UP000276133">
    <property type="component" value="Unassembled WGS sequence"/>
</dbReference>
<gene>
    <name evidence="1" type="ORF">BpHYR1_039464</name>
</gene>
<dbReference type="AlphaFoldDB" id="A0A3M7PAH5"/>
<comment type="caution">
    <text evidence="1">The sequence shown here is derived from an EMBL/GenBank/DDBJ whole genome shotgun (WGS) entry which is preliminary data.</text>
</comment>
<proteinExistence type="predicted"/>
<evidence type="ECO:0000313" key="2">
    <source>
        <dbReference type="Proteomes" id="UP000276133"/>
    </source>
</evidence>
<reference evidence="1 2" key="1">
    <citation type="journal article" date="2018" name="Sci. Rep.">
        <title>Genomic signatures of local adaptation to the degree of environmental predictability in rotifers.</title>
        <authorList>
            <person name="Franch-Gras L."/>
            <person name="Hahn C."/>
            <person name="Garcia-Roger E.M."/>
            <person name="Carmona M.J."/>
            <person name="Serra M."/>
            <person name="Gomez A."/>
        </authorList>
    </citation>
    <scope>NUCLEOTIDE SEQUENCE [LARGE SCALE GENOMIC DNA]</scope>
    <source>
        <strain evidence="1">HYR1</strain>
    </source>
</reference>
<accession>A0A3M7PAH5</accession>
<keyword evidence="2" id="KW-1185">Reference proteome</keyword>
<name>A0A3M7PAH5_BRAPC</name>
<organism evidence="1 2">
    <name type="scientific">Brachionus plicatilis</name>
    <name type="common">Marine rotifer</name>
    <name type="synonym">Brachionus muelleri</name>
    <dbReference type="NCBI Taxonomy" id="10195"/>
    <lineage>
        <taxon>Eukaryota</taxon>
        <taxon>Metazoa</taxon>
        <taxon>Spiralia</taxon>
        <taxon>Gnathifera</taxon>
        <taxon>Rotifera</taxon>
        <taxon>Eurotatoria</taxon>
        <taxon>Monogononta</taxon>
        <taxon>Pseudotrocha</taxon>
        <taxon>Ploima</taxon>
        <taxon>Brachionidae</taxon>
        <taxon>Brachionus</taxon>
    </lineage>
</organism>
<evidence type="ECO:0000313" key="1">
    <source>
        <dbReference type="EMBL" id="RMZ95780.1"/>
    </source>
</evidence>
<protein>
    <submittedName>
        <fullName evidence="1">Uncharacterized protein</fullName>
    </submittedName>
</protein>
<sequence length="77" mass="9164">MHFCDKLLYTTLIFSIISRTPGKLLACKWPHQTLQNLIHNFLHELNRCHLPKNHSLLFLKEIYVTNCKIIVTKCLFR</sequence>